<comment type="caution">
    <text evidence="1">The sequence shown here is derived from an EMBL/GenBank/DDBJ whole genome shotgun (WGS) entry which is preliminary data.</text>
</comment>
<name>A0A9N9NS25_9GLOM</name>
<evidence type="ECO:0000313" key="1">
    <source>
        <dbReference type="EMBL" id="CAG8752505.1"/>
    </source>
</evidence>
<feature type="non-terminal residue" evidence="1">
    <location>
        <position position="142"/>
    </location>
</feature>
<dbReference type="OrthoDB" id="2428131at2759"/>
<dbReference type="EMBL" id="CAJVPV010036033">
    <property type="protein sequence ID" value="CAG8752505.1"/>
    <property type="molecule type" value="Genomic_DNA"/>
</dbReference>
<dbReference type="AlphaFoldDB" id="A0A9N9NS25"/>
<dbReference type="Proteomes" id="UP000789342">
    <property type="component" value="Unassembled WGS sequence"/>
</dbReference>
<organism evidence="1 2">
    <name type="scientific">Acaulospora morrowiae</name>
    <dbReference type="NCBI Taxonomy" id="94023"/>
    <lineage>
        <taxon>Eukaryota</taxon>
        <taxon>Fungi</taxon>
        <taxon>Fungi incertae sedis</taxon>
        <taxon>Mucoromycota</taxon>
        <taxon>Glomeromycotina</taxon>
        <taxon>Glomeromycetes</taxon>
        <taxon>Diversisporales</taxon>
        <taxon>Acaulosporaceae</taxon>
        <taxon>Acaulospora</taxon>
    </lineage>
</organism>
<gene>
    <name evidence="1" type="ORF">AMORRO_LOCUS15403</name>
</gene>
<protein>
    <submittedName>
        <fullName evidence="1">10137_t:CDS:1</fullName>
    </submittedName>
</protein>
<feature type="non-terminal residue" evidence="1">
    <location>
        <position position="1"/>
    </location>
</feature>
<proteinExistence type="predicted"/>
<keyword evidence="2" id="KW-1185">Reference proteome</keyword>
<sequence>KNSEGWLNCHILTPLIDDCFLTCEEIKFIGEMMSLASIERKNLSREELEEIFSFASMTQNILDQLDRLLKKLKFTRETIKEIKNIAIHGVNQGGLNGKIYAMYYDTDLQYYFVFETCRYRIGTTWGSILESLASLKEFLCLK</sequence>
<reference evidence="1" key="1">
    <citation type="submission" date="2021-06" db="EMBL/GenBank/DDBJ databases">
        <authorList>
            <person name="Kallberg Y."/>
            <person name="Tangrot J."/>
            <person name="Rosling A."/>
        </authorList>
    </citation>
    <scope>NUCLEOTIDE SEQUENCE</scope>
    <source>
        <strain evidence="1">CL551</strain>
    </source>
</reference>
<accession>A0A9N9NS25</accession>
<evidence type="ECO:0000313" key="2">
    <source>
        <dbReference type="Proteomes" id="UP000789342"/>
    </source>
</evidence>